<gene>
    <name evidence="2" type="ORF">FOXB_01022</name>
</gene>
<dbReference type="STRING" id="660025.F9F3P7"/>
<comment type="caution">
    <text evidence="2">The sequence shown here is derived from an EMBL/GenBank/DDBJ whole genome shotgun (WGS) entry which is preliminary data.</text>
</comment>
<accession>F9F3P7</accession>
<proteinExistence type="predicted"/>
<keyword evidence="1" id="KW-1133">Transmembrane helix</keyword>
<name>F9F3P7_FUSOF</name>
<evidence type="ECO:0000256" key="1">
    <source>
        <dbReference type="SAM" id="Phobius"/>
    </source>
</evidence>
<dbReference type="EMBL" id="AFQF01000421">
    <property type="protein sequence ID" value="EGU88460.1"/>
    <property type="molecule type" value="Genomic_DNA"/>
</dbReference>
<feature type="transmembrane region" description="Helical" evidence="1">
    <location>
        <begin position="12"/>
        <end position="32"/>
    </location>
</feature>
<protein>
    <submittedName>
        <fullName evidence="2">Uncharacterized protein</fullName>
    </submittedName>
</protein>
<dbReference type="AlphaFoldDB" id="F9F3P7"/>
<keyword evidence="1" id="KW-0812">Transmembrane</keyword>
<evidence type="ECO:0000313" key="2">
    <source>
        <dbReference type="EMBL" id="EGU88460.1"/>
    </source>
</evidence>
<organism evidence="2">
    <name type="scientific">Fusarium oxysporum (strain Fo5176)</name>
    <name type="common">Fusarium vascular wilt</name>
    <dbReference type="NCBI Taxonomy" id="660025"/>
    <lineage>
        <taxon>Eukaryota</taxon>
        <taxon>Fungi</taxon>
        <taxon>Dikarya</taxon>
        <taxon>Ascomycota</taxon>
        <taxon>Pezizomycotina</taxon>
        <taxon>Sordariomycetes</taxon>
        <taxon>Hypocreomycetidae</taxon>
        <taxon>Hypocreales</taxon>
        <taxon>Nectriaceae</taxon>
        <taxon>Fusarium</taxon>
        <taxon>Fusarium oxysporum species complex</taxon>
    </lineage>
</organism>
<reference evidence="2" key="1">
    <citation type="journal article" date="2012" name="Mol. Plant Microbe Interact.">
        <title>A highly conserved effector in Fusarium oxysporum is required for full virulence on Arabidopsis.</title>
        <authorList>
            <person name="Thatcher L.F."/>
            <person name="Gardiner D.M."/>
            <person name="Kazan K."/>
            <person name="Manners J."/>
        </authorList>
    </citation>
    <scope>NUCLEOTIDE SEQUENCE [LARGE SCALE GENOMIC DNA]</scope>
    <source>
        <strain evidence="2">Fo5176</strain>
    </source>
</reference>
<sequence>MSGDSAEHIASALSLGFSMGVWLALAIHAIGIEVYKKWKIIVVPVNVSAHFHPLKPFSYVLSLLGKCRDSALSTASLKECDA</sequence>
<keyword evidence="1" id="KW-0472">Membrane</keyword>